<name>Q9PCZ1_XYLFA</name>
<proteinExistence type="predicted"/>
<dbReference type="KEGG" id="xfa:XF_1613"/>
<sequence length="59" mass="6820">MILRSEIFVISYFFNSHKNFKLSLFVILGIENISFGQSHVGPSVIRKSLIARVNRGWHD</sequence>
<reference evidence="1 2" key="1">
    <citation type="journal article" date="2000" name="Nature">
        <title>The genome sequence of the plant pathogen Xylella fastidiosa.</title>
        <authorList>
            <person name="Simpson A.J."/>
            <person name="Reinach F.C."/>
            <person name="Arruda P."/>
            <person name="Abreu F.A."/>
            <person name="Acencio M."/>
            <person name="Alvarenga R."/>
            <person name="Alves L.M."/>
            <person name="Araya J.E."/>
            <person name="Baia G.S."/>
            <person name="Baptista C.S."/>
            <person name="Barros M.H."/>
            <person name="Bonaccorsi E.D."/>
            <person name="Bordin S."/>
            <person name="Bove J.M."/>
            <person name="Briones M.R."/>
            <person name="Bueno M.R."/>
            <person name="Camargo A.A."/>
            <person name="Camargo L.E."/>
            <person name="Carraro D.M."/>
            <person name="Carrer H."/>
            <person name="Colauto N.B."/>
            <person name="Colombo C."/>
            <person name="Costa F.F."/>
            <person name="Costa M.C."/>
            <person name="Costa-Neto C.M."/>
            <person name="Coutinho L.L."/>
            <person name="Cristofani M."/>
            <person name="Dias-Neto E."/>
            <person name="Docena C."/>
            <person name="El-Dorry H."/>
            <person name="Facincani A.P."/>
            <person name="Ferreira A.J."/>
            <person name="Ferreira V.C."/>
            <person name="Ferro J.A."/>
            <person name="Fraga J.S."/>
            <person name="Franca S.C."/>
            <person name="Franco M.C."/>
            <person name="Frohme M."/>
            <person name="Furlan L.R."/>
            <person name="Garnier M."/>
            <person name="Goldman G.H."/>
            <person name="Goldman M.H."/>
            <person name="Gomes S.L."/>
            <person name="Gruber A."/>
            <person name="Ho P.L."/>
            <person name="Hoheisel J.D."/>
            <person name="Junqueira M.L."/>
            <person name="Kemper E.L."/>
            <person name="Kitajima J.P."/>
            <person name="Krieger J.E."/>
            <person name="Kuramae E.E."/>
            <person name="Laigret F."/>
            <person name="Lambais M.R."/>
            <person name="Leite L.C."/>
            <person name="Lemos E.G."/>
            <person name="Lemos M.V."/>
            <person name="Lopes S.A."/>
            <person name="Lopes C.R."/>
            <person name="Machado J.A."/>
            <person name="Machado M.A."/>
            <person name="Madeira A.M."/>
            <person name="Madeira H.M."/>
            <person name="Marino C.L."/>
            <person name="Marques M.V."/>
            <person name="Martins E.A."/>
            <person name="Martins E.M."/>
            <person name="Matsukuma A.Y."/>
            <person name="Menck C.F."/>
            <person name="Miracca E.C."/>
            <person name="Miyaki C.Y."/>
            <person name="Monteriro-Vitorello C.B."/>
            <person name="Moon D.H."/>
            <person name="Nagai M.A."/>
            <person name="Nascimento A.L."/>
            <person name="Netto L.E."/>
            <person name="Nhani A.Jr."/>
            <person name="Nobrega F.G."/>
            <person name="Nunes L.R."/>
            <person name="Oliveira M.A."/>
            <person name="de Oliveira M.C."/>
            <person name="de Oliveira R.C."/>
            <person name="Palmieri D.A."/>
            <person name="Paris A."/>
            <person name="Peixoto B.R."/>
            <person name="Pereira G.A."/>
            <person name="Pereira H.A.Jr."/>
            <person name="Pesquero J.B."/>
            <person name="Quaggio R.B."/>
            <person name="Roberto P.G."/>
            <person name="Rodrigues V."/>
            <person name="de M Rosa A.J."/>
            <person name="de Rosa V.E.Jr."/>
            <person name="de Sa R.G."/>
            <person name="Santelli R.V."/>
            <person name="Sawasaki H.E."/>
            <person name="da Silva A.C."/>
            <person name="da Silva A.M."/>
            <person name="da Silva F.R."/>
            <person name="da Silva W.A.Jr."/>
            <person name="da Silveira J.F."/>
            <person name="Silvestri M.L."/>
            <person name="Siqueira W.J."/>
            <person name="de Souza A.A."/>
            <person name="de Souza A.P."/>
            <person name="Terenzi M.F."/>
            <person name="Truffi D."/>
            <person name="Tsai S.M."/>
            <person name="Tsuhako M.H."/>
            <person name="Vallada H."/>
            <person name="Van Sluys M.A."/>
            <person name="Verjovski-Almeida S."/>
            <person name="Vettore A.L."/>
            <person name="Zago M.A."/>
            <person name="Zatz M."/>
            <person name="Meidanis J."/>
            <person name="Setubal J.C."/>
        </authorList>
    </citation>
    <scope>NUCLEOTIDE SEQUENCE [LARGE SCALE GENOMIC DNA]</scope>
    <source>
        <strain evidence="1 2">9a5c</strain>
    </source>
</reference>
<gene>
    <name evidence="1" type="ordered locus">XF_1613</name>
</gene>
<evidence type="ECO:0000313" key="2">
    <source>
        <dbReference type="Proteomes" id="UP000000812"/>
    </source>
</evidence>
<dbReference type="AlphaFoldDB" id="Q9PCZ1"/>
<evidence type="ECO:0000313" key="1">
    <source>
        <dbReference type="EMBL" id="AAF84422.1"/>
    </source>
</evidence>
<dbReference type="PIR" id="E82660">
    <property type="entry name" value="E82660"/>
</dbReference>
<dbReference type="EMBL" id="AE003849">
    <property type="protein sequence ID" value="AAF84422.1"/>
    <property type="molecule type" value="Genomic_DNA"/>
</dbReference>
<dbReference type="HOGENOM" id="CLU_2959921_0_0_6"/>
<organism evidence="1 2">
    <name type="scientific">Xylella fastidiosa (strain 9a5c)</name>
    <dbReference type="NCBI Taxonomy" id="160492"/>
    <lineage>
        <taxon>Bacteria</taxon>
        <taxon>Pseudomonadati</taxon>
        <taxon>Pseudomonadota</taxon>
        <taxon>Gammaproteobacteria</taxon>
        <taxon>Lysobacterales</taxon>
        <taxon>Lysobacteraceae</taxon>
        <taxon>Xylella</taxon>
    </lineage>
</organism>
<dbReference type="Proteomes" id="UP000000812">
    <property type="component" value="Chromosome"/>
</dbReference>
<accession>Q9PCZ1</accession>
<protein>
    <submittedName>
        <fullName evidence="1">Uncharacterized protein</fullName>
    </submittedName>
</protein>